<gene>
    <name evidence="1" type="ORF">ACFFIX_19225</name>
</gene>
<name>A0ABV6GIL3_9BACI</name>
<organism evidence="1 2">
    <name type="scientific">Metabacillus herbersteinensis</name>
    <dbReference type="NCBI Taxonomy" id="283816"/>
    <lineage>
        <taxon>Bacteria</taxon>
        <taxon>Bacillati</taxon>
        <taxon>Bacillota</taxon>
        <taxon>Bacilli</taxon>
        <taxon>Bacillales</taxon>
        <taxon>Bacillaceae</taxon>
        <taxon>Metabacillus</taxon>
    </lineage>
</organism>
<evidence type="ECO:0000313" key="1">
    <source>
        <dbReference type="EMBL" id="MFC0273527.1"/>
    </source>
</evidence>
<sequence>MEQKEFPVAHLNEHQLQTLQQIEDSLRAETGEEIVLIAYEHKDN</sequence>
<dbReference type="RefSeq" id="WP_378936905.1">
    <property type="nucleotide sequence ID" value="NZ_JBHLVO010000021.1"/>
</dbReference>
<evidence type="ECO:0000313" key="2">
    <source>
        <dbReference type="Proteomes" id="UP001589854"/>
    </source>
</evidence>
<dbReference type="Proteomes" id="UP001589854">
    <property type="component" value="Unassembled WGS sequence"/>
</dbReference>
<comment type="caution">
    <text evidence="1">The sequence shown here is derived from an EMBL/GenBank/DDBJ whole genome shotgun (WGS) entry which is preliminary data.</text>
</comment>
<accession>A0ABV6GIL3</accession>
<dbReference type="EMBL" id="JBHLVO010000021">
    <property type="protein sequence ID" value="MFC0273527.1"/>
    <property type="molecule type" value="Genomic_DNA"/>
</dbReference>
<keyword evidence="2" id="KW-1185">Reference proteome</keyword>
<protein>
    <submittedName>
        <fullName evidence="1">Uncharacterized protein</fullName>
    </submittedName>
</protein>
<proteinExistence type="predicted"/>
<reference evidence="1 2" key="1">
    <citation type="submission" date="2024-09" db="EMBL/GenBank/DDBJ databases">
        <authorList>
            <person name="Sun Q."/>
            <person name="Mori K."/>
        </authorList>
    </citation>
    <scope>NUCLEOTIDE SEQUENCE [LARGE SCALE GENOMIC DNA]</scope>
    <source>
        <strain evidence="1 2">CCM 7228</strain>
    </source>
</reference>